<dbReference type="Gene3D" id="3.40.50.720">
    <property type="entry name" value="NAD(P)-binding Rossmann-like Domain"/>
    <property type="match status" value="1"/>
</dbReference>
<dbReference type="PANTHER" id="PTHR11092:SF0">
    <property type="entry name" value="EPIMERASE FAMILY PROTEIN SDR39U1"/>
    <property type="match status" value="1"/>
</dbReference>
<dbReference type="EMBL" id="RJVO01000009">
    <property type="protein sequence ID" value="ROH86495.1"/>
    <property type="molecule type" value="Genomic_DNA"/>
</dbReference>
<protein>
    <submittedName>
        <fullName evidence="4">TIGR01777 family protein</fullName>
    </submittedName>
</protein>
<evidence type="ECO:0000259" key="2">
    <source>
        <dbReference type="Pfam" id="PF01370"/>
    </source>
</evidence>
<dbReference type="CDD" id="cd05242">
    <property type="entry name" value="SDR_a8"/>
    <property type="match status" value="1"/>
</dbReference>
<dbReference type="InterPro" id="IPR001509">
    <property type="entry name" value="Epimerase_deHydtase"/>
</dbReference>
<dbReference type="Pfam" id="PF08338">
    <property type="entry name" value="DUF1731"/>
    <property type="match status" value="1"/>
</dbReference>
<dbReference type="Pfam" id="PF01370">
    <property type="entry name" value="Epimerase"/>
    <property type="match status" value="1"/>
</dbReference>
<feature type="domain" description="NAD-dependent epimerase/dehydratase" evidence="2">
    <location>
        <begin position="3"/>
        <end position="211"/>
    </location>
</feature>
<evidence type="ECO:0000256" key="1">
    <source>
        <dbReference type="ARBA" id="ARBA00009353"/>
    </source>
</evidence>
<dbReference type="RefSeq" id="WP_123212890.1">
    <property type="nucleotide sequence ID" value="NZ_RJVO01000009.1"/>
</dbReference>
<feature type="domain" description="DUF1731" evidence="3">
    <location>
        <begin position="245"/>
        <end position="291"/>
    </location>
</feature>
<gene>
    <name evidence="4" type="ORF">ED208_15795</name>
</gene>
<dbReference type="Proteomes" id="UP000282106">
    <property type="component" value="Unassembled WGS sequence"/>
</dbReference>
<dbReference type="InterPro" id="IPR010099">
    <property type="entry name" value="SDR39U1"/>
</dbReference>
<keyword evidence="5" id="KW-1185">Reference proteome</keyword>
<dbReference type="InterPro" id="IPR013549">
    <property type="entry name" value="DUF1731"/>
</dbReference>
<dbReference type="SUPFAM" id="SSF51735">
    <property type="entry name" value="NAD(P)-binding Rossmann-fold domains"/>
    <property type="match status" value="1"/>
</dbReference>
<dbReference type="InterPro" id="IPR036291">
    <property type="entry name" value="NAD(P)-bd_dom_sf"/>
</dbReference>
<organism evidence="4 5">
    <name type="scientific">Stagnimonas aquatica</name>
    <dbReference type="NCBI Taxonomy" id="2689987"/>
    <lineage>
        <taxon>Bacteria</taxon>
        <taxon>Pseudomonadati</taxon>
        <taxon>Pseudomonadota</taxon>
        <taxon>Gammaproteobacteria</taxon>
        <taxon>Nevskiales</taxon>
        <taxon>Nevskiaceae</taxon>
        <taxon>Stagnimonas</taxon>
    </lineage>
</organism>
<comment type="similarity">
    <text evidence="1">Belongs to the NAD(P)-dependent epimerase/dehydratase family. SDR39U1 subfamily.</text>
</comment>
<dbReference type="FunCoup" id="A0A3N0V1A8">
    <property type="interactions" value="344"/>
</dbReference>
<sequence>MHVLVTGGTGFIGRELVVALVANGHRVSVLSRRAGQMPFREGIHYTGRLDGLRAVDAVINLAGENLAERRWTATRKQQLRDSRIGTTQRLLSWMESLPTPPQTLISGSAIGYYGPRDDSPLDESAAPGEDFAARLCRDWEAEALRAQTLGLRVCTLRTGVVLGRDGGALAKMLPAFRLGGGGPLGNGQQWMSWVRRVDLVRLLIWLLENPHCQGAYNGTAPEPVRNRDFARALAASLRRPALLPMPAPALRLLLGEMAGLLLSGQRVLPTRAQAEGFVFRHPSLAPALSEIVG</sequence>
<evidence type="ECO:0000313" key="5">
    <source>
        <dbReference type="Proteomes" id="UP000282106"/>
    </source>
</evidence>
<accession>A0A3N0V1A8</accession>
<proteinExistence type="inferred from homology"/>
<comment type="caution">
    <text evidence="4">The sequence shown here is derived from an EMBL/GenBank/DDBJ whole genome shotgun (WGS) entry which is preliminary data.</text>
</comment>
<dbReference type="AlphaFoldDB" id="A0A3N0V1A8"/>
<reference evidence="4 5" key="1">
    <citation type="submission" date="2018-10" db="EMBL/GenBank/DDBJ databases">
        <authorList>
            <person name="Chen W.-M."/>
        </authorList>
    </citation>
    <scope>NUCLEOTIDE SEQUENCE [LARGE SCALE GENOMIC DNA]</scope>
    <source>
        <strain evidence="4 5">THS-13</strain>
    </source>
</reference>
<evidence type="ECO:0000259" key="3">
    <source>
        <dbReference type="Pfam" id="PF08338"/>
    </source>
</evidence>
<name>A0A3N0V1A8_9GAMM</name>
<dbReference type="InParanoid" id="A0A3N0V1A8"/>
<evidence type="ECO:0000313" key="4">
    <source>
        <dbReference type="EMBL" id="ROH86495.1"/>
    </source>
</evidence>
<dbReference type="NCBIfam" id="TIGR01777">
    <property type="entry name" value="yfcH"/>
    <property type="match status" value="1"/>
</dbReference>
<dbReference type="PANTHER" id="PTHR11092">
    <property type="entry name" value="SUGAR NUCLEOTIDE EPIMERASE RELATED"/>
    <property type="match status" value="1"/>
</dbReference>